<keyword evidence="2" id="KW-1185">Reference proteome</keyword>
<evidence type="ECO:0000313" key="2">
    <source>
        <dbReference type="Proteomes" id="UP000297229"/>
    </source>
</evidence>
<gene>
    <name evidence="1" type="ORF">BELL_0459g00020</name>
</gene>
<dbReference type="EMBL" id="PQXM01000457">
    <property type="protein sequence ID" value="TGO72395.1"/>
    <property type="molecule type" value="Genomic_DNA"/>
</dbReference>
<dbReference type="AlphaFoldDB" id="A0A4Z1JFF1"/>
<comment type="caution">
    <text evidence="1">The sequence shown here is derived from an EMBL/GenBank/DDBJ whole genome shotgun (WGS) entry which is preliminary data.</text>
</comment>
<name>A0A4Z1JFF1_9HELO</name>
<proteinExistence type="predicted"/>
<reference evidence="1 2" key="1">
    <citation type="submission" date="2017-12" db="EMBL/GenBank/DDBJ databases">
        <title>Comparative genomics of Botrytis spp.</title>
        <authorList>
            <person name="Valero-Jimenez C.A."/>
            <person name="Tapia P."/>
            <person name="Veloso J."/>
            <person name="Silva-Moreno E."/>
            <person name="Staats M."/>
            <person name="Valdes J.H."/>
            <person name="Van Kan J.A.L."/>
        </authorList>
    </citation>
    <scope>NUCLEOTIDE SEQUENCE [LARGE SCALE GENOMIC DNA]</scope>
    <source>
        <strain evidence="1 2">Be9601</strain>
    </source>
</reference>
<organism evidence="1 2">
    <name type="scientific">Botrytis elliptica</name>
    <dbReference type="NCBI Taxonomy" id="278938"/>
    <lineage>
        <taxon>Eukaryota</taxon>
        <taxon>Fungi</taxon>
        <taxon>Dikarya</taxon>
        <taxon>Ascomycota</taxon>
        <taxon>Pezizomycotina</taxon>
        <taxon>Leotiomycetes</taxon>
        <taxon>Helotiales</taxon>
        <taxon>Sclerotiniaceae</taxon>
        <taxon>Botrytis</taxon>
    </lineage>
</organism>
<sequence>MYQILPRCCQLVEKEGLDAKDLENSRYIKLTAILPIHQPVSARMGMPSGFPISNVTQRAPKWAIRCPWSCHLPRLKSKVFMVNNKVGELHLKPEQWPN</sequence>
<dbReference type="Proteomes" id="UP000297229">
    <property type="component" value="Unassembled WGS sequence"/>
</dbReference>
<accession>A0A4Z1JFF1</accession>
<evidence type="ECO:0000313" key="1">
    <source>
        <dbReference type="EMBL" id="TGO72395.1"/>
    </source>
</evidence>
<protein>
    <submittedName>
        <fullName evidence="1">Uncharacterized protein</fullName>
    </submittedName>
</protein>